<gene>
    <name evidence="1" type="ORF">ACFP81_14040</name>
</gene>
<protein>
    <submittedName>
        <fullName evidence="1">Uncharacterized protein</fullName>
    </submittedName>
</protein>
<keyword evidence="2" id="KW-1185">Reference proteome</keyword>
<evidence type="ECO:0000313" key="2">
    <source>
        <dbReference type="Proteomes" id="UP001596297"/>
    </source>
</evidence>
<organism evidence="1 2">
    <name type="scientific">Deinococcus lacus</name>
    <dbReference type="NCBI Taxonomy" id="392561"/>
    <lineage>
        <taxon>Bacteria</taxon>
        <taxon>Thermotogati</taxon>
        <taxon>Deinococcota</taxon>
        <taxon>Deinococci</taxon>
        <taxon>Deinococcales</taxon>
        <taxon>Deinococcaceae</taxon>
        <taxon>Deinococcus</taxon>
    </lineage>
</organism>
<name>A0ABW1YG72_9DEIO</name>
<reference evidence="2" key="1">
    <citation type="journal article" date="2019" name="Int. J. Syst. Evol. Microbiol.">
        <title>The Global Catalogue of Microorganisms (GCM) 10K type strain sequencing project: providing services to taxonomists for standard genome sequencing and annotation.</title>
        <authorList>
            <consortium name="The Broad Institute Genomics Platform"/>
            <consortium name="The Broad Institute Genome Sequencing Center for Infectious Disease"/>
            <person name="Wu L."/>
            <person name="Ma J."/>
        </authorList>
    </citation>
    <scope>NUCLEOTIDE SEQUENCE [LARGE SCALE GENOMIC DNA]</scope>
    <source>
        <strain evidence="2">CGMCC 1.15772</strain>
    </source>
</reference>
<sequence length="167" mass="18932">MTPEPTNPDTLHDLYERIQNLPYGPEELALTEEAVRLADLLGDESEGYVARRLLMNSAFNTGHSEKMLVAFSWCRDYADRHPEALDEEEHQDLLWHQRWVATAGPLFPQLPAARVTALLDDYARRMRELGHSRHNEAYVGLLWAMHTGDQGAAAAHFAAWQATGRDP</sequence>
<dbReference type="RefSeq" id="WP_380084132.1">
    <property type="nucleotide sequence ID" value="NZ_JBHSWD010000003.1"/>
</dbReference>
<evidence type="ECO:0000313" key="1">
    <source>
        <dbReference type="EMBL" id="MFC6593013.1"/>
    </source>
</evidence>
<comment type="caution">
    <text evidence="1">The sequence shown here is derived from an EMBL/GenBank/DDBJ whole genome shotgun (WGS) entry which is preliminary data.</text>
</comment>
<dbReference type="Proteomes" id="UP001596297">
    <property type="component" value="Unassembled WGS sequence"/>
</dbReference>
<proteinExistence type="predicted"/>
<accession>A0ABW1YG72</accession>
<dbReference type="EMBL" id="JBHSWD010000003">
    <property type="protein sequence ID" value="MFC6593013.1"/>
    <property type="molecule type" value="Genomic_DNA"/>
</dbReference>